<dbReference type="SUPFAM" id="SSF81271">
    <property type="entry name" value="TGS-like"/>
    <property type="match status" value="1"/>
</dbReference>
<dbReference type="SUPFAM" id="SSF55021">
    <property type="entry name" value="ACT-like"/>
    <property type="match status" value="1"/>
</dbReference>
<dbReference type="FunFam" id="3.30.460.10:FF:000001">
    <property type="entry name" value="GTP pyrophosphokinase RelA"/>
    <property type="match status" value="1"/>
</dbReference>
<feature type="domain" description="HD" evidence="3">
    <location>
        <begin position="46"/>
        <end position="145"/>
    </location>
</feature>
<dbReference type="Pfam" id="PF04607">
    <property type="entry name" value="RelA_SpoT"/>
    <property type="match status" value="1"/>
</dbReference>
<evidence type="ECO:0000256" key="1">
    <source>
        <dbReference type="RuleBase" id="RU003847"/>
    </source>
</evidence>
<dbReference type="InterPro" id="IPR006674">
    <property type="entry name" value="HD_domain"/>
</dbReference>
<organism evidence="5 6">
    <name type="scientific">Micavibrio aeruginosavorus</name>
    <dbReference type="NCBI Taxonomy" id="349221"/>
    <lineage>
        <taxon>Bacteria</taxon>
        <taxon>Pseudomonadati</taxon>
        <taxon>Bdellovibrionota</taxon>
        <taxon>Bdellovibrionia</taxon>
        <taxon>Bdellovibrionales</taxon>
        <taxon>Pseudobdellovibrionaceae</taxon>
        <taxon>Micavibrio</taxon>
    </lineage>
</organism>
<dbReference type="GO" id="GO:0008728">
    <property type="term" value="F:GTP diphosphokinase activity"/>
    <property type="evidence" value="ECO:0007669"/>
    <property type="project" value="TreeGrafter"/>
</dbReference>
<evidence type="ECO:0000259" key="2">
    <source>
        <dbReference type="PROSITE" id="PS51671"/>
    </source>
</evidence>
<dbReference type="InterPro" id="IPR007685">
    <property type="entry name" value="RelA_SpoT"/>
</dbReference>
<dbReference type="Proteomes" id="UP000249739">
    <property type="component" value="Unassembled WGS sequence"/>
</dbReference>
<comment type="caution">
    <text evidence="5">The sequence shown here is derived from an EMBL/GenBank/DDBJ whole genome shotgun (WGS) entry which is preliminary data.</text>
</comment>
<evidence type="ECO:0000259" key="4">
    <source>
        <dbReference type="PROSITE" id="PS51880"/>
    </source>
</evidence>
<dbReference type="SMART" id="SM00471">
    <property type="entry name" value="HDc"/>
    <property type="match status" value="1"/>
</dbReference>
<dbReference type="SUPFAM" id="SSF109604">
    <property type="entry name" value="HD-domain/PDEase-like"/>
    <property type="match status" value="1"/>
</dbReference>
<dbReference type="GO" id="GO:0005886">
    <property type="term" value="C:plasma membrane"/>
    <property type="evidence" value="ECO:0007669"/>
    <property type="project" value="TreeGrafter"/>
</dbReference>
<dbReference type="GO" id="GO:0042594">
    <property type="term" value="P:response to starvation"/>
    <property type="evidence" value="ECO:0007669"/>
    <property type="project" value="TreeGrafter"/>
</dbReference>
<dbReference type="GO" id="GO:0008893">
    <property type="term" value="F:guanosine-3',5'-bis(diphosphate) 3'-diphosphatase activity"/>
    <property type="evidence" value="ECO:0007669"/>
    <property type="project" value="TreeGrafter"/>
</dbReference>
<feature type="domain" description="TGS" evidence="4">
    <location>
        <begin position="388"/>
        <end position="449"/>
    </location>
</feature>
<dbReference type="CDD" id="cd00077">
    <property type="entry name" value="HDc"/>
    <property type="match status" value="1"/>
</dbReference>
<dbReference type="Gene3D" id="3.10.20.30">
    <property type="match status" value="1"/>
</dbReference>
<dbReference type="PANTHER" id="PTHR21262">
    <property type="entry name" value="GUANOSINE-3',5'-BIS DIPHOSPHATE 3'-PYROPHOSPHOHYDROLASE"/>
    <property type="match status" value="1"/>
</dbReference>
<dbReference type="Gene3D" id="1.10.3210.10">
    <property type="entry name" value="Hypothetical protein af1432"/>
    <property type="match status" value="1"/>
</dbReference>
<keyword evidence="5" id="KW-0378">Hydrolase</keyword>
<dbReference type="AlphaFoldDB" id="A0A2W5FQP2"/>
<dbReference type="Pfam" id="PF19296">
    <property type="entry name" value="RelA_AH_RIS"/>
    <property type="match status" value="1"/>
</dbReference>
<dbReference type="InterPro" id="IPR004811">
    <property type="entry name" value="RelA/Spo_fam"/>
</dbReference>
<dbReference type="InterPro" id="IPR002912">
    <property type="entry name" value="ACT_dom"/>
</dbReference>
<dbReference type="PROSITE" id="PS51671">
    <property type="entry name" value="ACT"/>
    <property type="match status" value="1"/>
</dbReference>
<dbReference type="SMART" id="SM00954">
    <property type="entry name" value="RelA_SpoT"/>
    <property type="match status" value="1"/>
</dbReference>
<dbReference type="FunFam" id="3.10.20.30:FF:000002">
    <property type="entry name" value="GTP pyrophosphokinase (RelA/SpoT)"/>
    <property type="match status" value="1"/>
</dbReference>
<protein>
    <submittedName>
        <fullName evidence="5">Bifunctional (P)ppGpp synthetase/guanosine-3',5'-bis(Diphosphate) 3'-pyrophosphohydrolase</fullName>
    </submittedName>
</protein>
<feature type="domain" description="ACT" evidence="2">
    <location>
        <begin position="650"/>
        <end position="724"/>
    </location>
</feature>
<sequence>MTASAANLIAEMKAYNPETDSGLITRAVEYAKKMHEGQTRASGEEYYTHPVEVAGILAEMKMDATTIVTAILHDTLEDTKATYADLEKQFGGEVAQLVNGVSKLTKIESQTVEGKQAENFRKLVLAMSEDIRVLLVKLADRLHNMRTLHHFPNAEKRRRIARETLDIYAPLAERIGIHKVKEELEDLSFAYINTEARESLTNRLSFLRQEGGSVVKNIISELDKLMKNADIKAQITGREKTRYSIWKKMQRKNISFEQLSDIMAFRIVVENIEECYHSLGVIHSNYPVVPGRFKDFISTPKPNGYRSIHTTIIGPGNQRIEIQIRTIEMHMEADLGVAAHWAYKQHDVAAALNDAKKYRWLRELLDILEQDQRPEDFWENTKLELFQDRVFAFTPKGDLIELPQGSTPIDFAYAIHSNVGNRCIGAKINGRIAPLNTKLQNGDQVDIVTAKTQNPSPTWERFVATGKARSHIRRFIRQQQKVEYVTLGRAMLQKIFRTEGYEFTEKAVSGIVPQFKECQDVEDVYAGIGAGNLVGRDVFRAIFPAHKPETDKKILEPEDIPTVRKNAQASRDAKDKLPITGLIPGMAVHFARCCHPLPGDRIVGIVTTGKGVTVHTIDCETLEQFADTPERWIDVSWGDSNENSEERVGRLVITIQNAPGVLGTLSTVIGKSGGNITNLKITSRTVDFWDMFIDVSVNDTKHLNNIMAALRATPQIINVERARGR</sequence>
<dbReference type="SUPFAM" id="SSF81301">
    <property type="entry name" value="Nucleotidyltransferase"/>
    <property type="match status" value="1"/>
</dbReference>
<dbReference type="CDD" id="cd04876">
    <property type="entry name" value="ACT_RelA-SpoT"/>
    <property type="match status" value="1"/>
</dbReference>
<dbReference type="Pfam" id="PF13328">
    <property type="entry name" value="HD_4"/>
    <property type="match status" value="1"/>
</dbReference>
<dbReference type="Gene3D" id="3.30.70.260">
    <property type="match status" value="1"/>
</dbReference>
<reference evidence="5 6" key="1">
    <citation type="submission" date="2017-08" db="EMBL/GenBank/DDBJ databases">
        <title>Infants hospitalized years apart are colonized by the same room-sourced microbial strains.</title>
        <authorList>
            <person name="Brooks B."/>
            <person name="Olm M.R."/>
            <person name="Firek B.A."/>
            <person name="Baker R."/>
            <person name="Thomas B.C."/>
            <person name="Morowitz M.J."/>
            <person name="Banfield J.F."/>
        </authorList>
    </citation>
    <scope>NUCLEOTIDE SEQUENCE [LARGE SCALE GENOMIC DNA]</scope>
    <source>
        <strain evidence="5">S2_006_000_R2_64</strain>
    </source>
</reference>
<comment type="function">
    <text evidence="1">In eubacteria ppGpp (guanosine 3'-diphosphate 5'-diphosphate) is a mediator of the stringent response that coordinates a variety of cellular activities in response to changes in nutritional abundance.</text>
</comment>
<dbReference type="InterPro" id="IPR033655">
    <property type="entry name" value="TGS_RelA/SpoT"/>
</dbReference>
<dbReference type="InterPro" id="IPR003607">
    <property type="entry name" value="HD/PDEase_dom"/>
</dbReference>
<dbReference type="FunFam" id="1.10.3210.10:FF:000001">
    <property type="entry name" value="GTP pyrophosphokinase RelA"/>
    <property type="match status" value="1"/>
</dbReference>
<dbReference type="CDD" id="cd05399">
    <property type="entry name" value="NT_Rel-Spo_like"/>
    <property type="match status" value="1"/>
</dbReference>
<comment type="similarity">
    <text evidence="1">Belongs to the relA/spoT family.</text>
</comment>
<evidence type="ECO:0000313" key="6">
    <source>
        <dbReference type="Proteomes" id="UP000249739"/>
    </source>
</evidence>
<dbReference type="GO" id="GO:0015969">
    <property type="term" value="P:guanosine tetraphosphate metabolic process"/>
    <property type="evidence" value="ECO:0007669"/>
    <property type="project" value="InterPro"/>
</dbReference>
<accession>A0A2W5FQP2</accession>
<dbReference type="EMBL" id="QFOT01000036">
    <property type="protein sequence ID" value="PZP56140.1"/>
    <property type="molecule type" value="Genomic_DNA"/>
</dbReference>
<name>A0A2W5FQP2_9BACT</name>
<gene>
    <name evidence="5" type="ORF">DI586_04675</name>
</gene>
<dbReference type="GO" id="GO:0015949">
    <property type="term" value="P:nucleobase-containing small molecule interconversion"/>
    <property type="evidence" value="ECO:0007669"/>
    <property type="project" value="UniProtKB-ARBA"/>
</dbReference>
<dbReference type="Pfam" id="PF13291">
    <property type="entry name" value="ACT_4"/>
    <property type="match status" value="1"/>
</dbReference>
<dbReference type="PANTHER" id="PTHR21262:SF36">
    <property type="entry name" value="BIFUNCTIONAL (P)PPGPP SYNTHASE_HYDROLASE SPOT"/>
    <property type="match status" value="1"/>
</dbReference>
<dbReference type="InterPro" id="IPR043519">
    <property type="entry name" value="NT_sf"/>
</dbReference>
<dbReference type="CDD" id="cd01668">
    <property type="entry name" value="TGS_RSH"/>
    <property type="match status" value="1"/>
</dbReference>
<dbReference type="InterPro" id="IPR045865">
    <property type="entry name" value="ACT-like_dom_sf"/>
</dbReference>
<dbReference type="InterPro" id="IPR045600">
    <property type="entry name" value="RelA/SpoT_AH_RIS"/>
</dbReference>
<dbReference type="PROSITE" id="PS51880">
    <property type="entry name" value="TGS"/>
    <property type="match status" value="1"/>
</dbReference>
<dbReference type="InterPro" id="IPR004095">
    <property type="entry name" value="TGS"/>
</dbReference>
<dbReference type="PROSITE" id="PS51831">
    <property type="entry name" value="HD"/>
    <property type="match status" value="1"/>
</dbReference>
<evidence type="ECO:0000313" key="5">
    <source>
        <dbReference type="EMBL" id="PZP56140.1"/>
    </source>
</evidence>
<dbReference type="InterPro" id="IPR012675">
    <property type="entry name" value="Beta-grasp_dom_sf"/>
</dbReference>
<dbReference type="Pfam" id="PF02824">
    <property type="entry name" value="TGS"/>
    <property type="match status" value="1"/>
</dbReference>
<proteinExistence type="inferred from homology"/>
<dbReference type="InterPro" id="IPR012676">
    <property type="entry name" value="TGS-like"/>
</dbReference>
<dbReference type="Gene3D" id="3.30.460.10">
    <property type="entry name" value="Beta Polymerase, domain 2"/>
    <property type="match status" value="1"/>
</dbReference>
<evidence type="ECO:0000259" key="3">
    <source>
        <dbReference type="PROSITE" id="PS51831"/>
    </source>
</evidence>
<dbReference type="NCBIfam" id="TIGR00691">
    <property type="entry name" value="spoT_relA"/>
    <property type="match status" value="1"/>
</dbReference>